<dbReference type="PANTHER" id="PTHR11085">
    <property type="entry name" value="NAD-DEPENDENT PROTEIN DEACYLASE SIRTUIN-5, MITOCHONDRIAL-RELATED"/>
    <property type="match status" value="1"/>
</dbReference>
<comment type="caution">
    <text evidence="9">The sequence shown here is derived from an EMBL/GenBank/DDBJ whole genome shotgun (WGS) entry which is preliminary data.</text>
</comment>
<keyword evidence="5" id="KW-0520">NAD</keyword>
<evidence type="ECO:0000313" key="10">
    <source>
        <dbReference type="Proteomes" id="UP000245699"/>
    </source>
</evidence>
<keyword evidence="2" id="KW-0808">Transferase</keyword>
<dbReference type="GO" id="GO:0046872">
    <property type="term" value="F:metal ion binding"/>
    <property type="evidence" value="ECO:0007669"/>
    <property type="project" value="UniProtKB-KW"/>
</dbReference>
<feature type="region of interest" description="Disordered" evidence="7">
    <location>
        <begin position="222"/>
        <end position="246"/>
    </location>
</feature>
<dbReference type="OrthoDB" id="420264at2759"/>
<evidence type="ECO:0000256" key="6">
    <source>
        <dbReference type="PROSITE-ProRule" id="PRU00236"/>
    </source>
</evidence>
<dbReference type="Gene3D" id="3.40.50.1220">
    <property type="entry name" value="TPP-binding domain"/>
    <property type="match status" value="1"/>
</dbReference>
<dbReference type="STRING" id="61424.A0A2T9YJC6"/>
<dbReference type="EMBL" id="MBFT01000367">
    <property type="protein sequence ID" value="PVU92423.1"/>
    <property type="molecule type" value="Genomic_DNA"/>
</dbReference>
<feature type="compositionally biased region" description="Polar residues" evidence="7">
    <location>
        <begin position="223"/>
        <end position="238"/>
    </location>
</feature>
<dbReference type="AlphaFoldDB" id="A0A2T9YJC6"/>
<dbReference type="InterPro" id="IPR003000">
    <property type="entry name" value="Sirtuin"/>
</dbReference>
<gene>
    <name evidence="9" type="ORF">BB559_003726</name>
</gene>
<dbReference type="PROSITE" id="PS50305">
    <property type="entry name" value="SIRTUIN"/>
    <property type="match status" value="1"/>
</dbReference>
<dbReference type="GO" id="GO:0005634">
    <property type="term" value="C:nucleus"/>
    <property type="evidence" value="ECO:0007669"/>
    <property type="project" value="TreeGrafter"/>
</dbReference>
<protein>
    <recommendedName>
        <fullName evidence="8">Deacetylase sirtuin-type domain-containing protein</fullName>
    </recommendedName>
</protein>
<dbReference type="Proteomes" id="UP000245699">
    <property type="component" value="Unassembled WGS sequence"/>
</dbReference>
<evidence type="ECO:0000256" key="4">
    <source>
        <dbReference type="ARBA" id="ARBA00022833"/>
    </source>
</evidence>
<dbReference type="Pfam" id="PF02146">
    <property type="entry name" value="SIR2"/>
    <property type="match status" value="1"/>
</dbReference>
<dbReference type="SUPFAM" id="SSF52467">
    <property type="entry name" value="DHS-like NAD/FAD-binding domain"/>
    <property type="match status" value="1"/>
</dbReference>
<feature type="binding site" evidence="6">
    <location>
        <position position="505"/>
    </location>
    <ligand>
        <name>Zn(2+)</name>
        <dbReference type="ChEBI" id="CHEBI:29105"/>
    </ligand>
</feature>
<feature type="binding site" evidence="6">
    <location>
        <position position="508"/>
    </location>
    <ligand>
        <name>Zn(2+)</name>
        <dbReference type="ChEBI" id="CHEBI:29105"/>
    </ligand>
</feature>
<sequence length="640" mass="72438">MEKNQNTNLCLLTGRLGLWNFQSIHQPTHLSETNAENSDFKTFNYRNQKLARHANKFEQTDILQHTWKPPARSKQIRKDEIFTSSANKRVNDIVTNPISLWKPPHQTKIYKKSKNIEFKKEKYNISSINIQPETVSDTSIQPEIVSNITAQPESTSDIKIQPESTEDITFQPESTEDTITQPENVSDISTQQENTSIITIQQGKISDLNDADTLINRSESDVTKSLSNTNTNNANQRRMSQRLKTRVSDRIANKRKAFHDGDNTGRRNSKASRVDDTFIRAFPKGVEKLVNDPAFKKIVRECAKVEFSIVENKIVMSSNKDKIEELAELLESNLEIAAKDDKPKNEDKAHDSTKKSEKEENIPYKSNLADFAKYISNGKAKNIVVLSGAGISTNSGIPDFRSPDGLYANLDKFDLPYPEAVFDIDFFEPSISHCFVKLLADKGVLLRNYTQNIDTLERVAGLESKYIVEAHGSFHAATCIGKKCYTSYTQEWVKSCIDSEIIPKCRKCSSYVKPNIVFFGEQLPQLFHTSIKKDFTKCDLLIIMGTSLTVFPFASLVTRVKGNVPRALINREVVGLTIGDQEGLCFEENDKSKRKVRDHLFLGDCDNGCIELAKLLGWDGELLENYNKLKKSHKEKTSSL</sequence>
<comment type="similarity">
    <text evidence="1">Belongs to the sirtuin family. Class I subfamily.</text>
</comment>
<dbReference type="GO" id="GO:0070403">
    <property type="term" value="F:NAD+ binding"/>
    <property type="evidence" value="ECO:0007669"/>
    <property type="project" value="InterPro"/>
</dbReference>
<dbReference type="InterPro" id="IPR026590">
    <property type="entry name" value="Ssirtuin_cat_dom"/>
</dbReference>
<keyword evidence="3 6" id="KW-0479">Metal-binding</keyword>
<evidence type="ECO:0000256" key="3">
    <source>
        <dbReference type="ARBA" id="ARBA00022723"/>
    </source>
</evidence>
<evidence type="ECO:0000256" key="1">
    <source>
        <dbReference type="ARBA" id="ARBA00006924"/>
    </source>
</evidence>
<evidence type="ECO:0000256" key="2">
    <source>
        <dbReference type="ARBA" id="ARBA00022679"/>
    </source>
</evidence>
<keyword evidence="10" id="KW-1185">Reference proteome</keyword>
<feature type="binding site" evidence="6">
    <location>
        <position position="484"/>
    </location>
    <ligand>
        <name>Zn(2+)</name>
        <dbReference type="ChEBI" id="CHEBI:29105"/>
    </ligand>
</feature>
<feature type="active site" description="Proton acceptor" evidence="6">
    <location>
        <position position="471"/>
    </location>
</feature>
<name>A0A2T9YJC6_9FUNG</name>
<dbReference type="InterPro" id="IPR050134">
    <property type="entry name" value="NAD-dep_sirtuin_deacylases"/>
</dbReference>
<dbReference type="InterPro" id="IPR029035">
    <property type="entry name" value="DHS-like_NAD/FAD-binding_dom"/>
</dbReference>
<evidence type="ECO:0000256" key="7">
    <source>
        <dbReference type="SAM" id="MobiDB-lite"/>
    </source>
</evidence>
<dbReference type="GO" id="GO:0017136">
    <property type="term" value="F:histone deacetylase activity, NAD-dependent"/>
    <property type="evidence" value="ECO:0007669"/>
    <property type="project" value="TreeGrafter"/>
</dbReference>
<accession>A0A2T9YJC6</accession>
<keyword evidence="4 6" id="KW-0862">Zinc</keyword>
<evidence type="ECO:0000313" key="9">
    <source>
        <dbReference type="EMBL" id="PVU92423.1"/>
    </source>
</evidence>
<dbReference type="PANTHER" id="PTHR11085:SF6">
    <property type="entry name" value="NAD-DEPENDENT PROTEIN DEACETYLASE SIRTUIN-2"/>
    <property type="match status" value="1"/>
</dbReference>
<organism evidence="9 10">
    <name type="scientific">Furculomyces boomerangus</name>
    <dbReference type="NCBI Taxonomy" id="61424"/>
    <lineage>
        <taxon>Eukaryota</taxon>
        <taxon>Fungi</taxon>
        <taxon>Fungi incertae sedis</taxon>
        <taxon>Zoopagomycota</taxon>
        <taxon>Kickxellomycotina</taxon>
        <taxon>Harpellomycetes</taxon>
        <taxon>Harpellales</taxon>
        <taxon>Harpellaceae</taxon>
        <taxon>Furculomyces</taxon>
    </lineage>
</organism>
<proteinExistence type="inferred from homology"/>
<feature type="region of interest" description="Disordered" evidence="7">
    <location>
        <begin position="338"/>
        <end position="360"/>
    </location>
</feature>
<evidence type="ECO:0000259" key="8">
    <source>
        <dbReference type="PROSITE" id="PS50305"/>
    </source>
</evidence>
<feature type="binding site" evidence="6">
    <location>
        <position position="479"/>
    </location>
    <ligand>
        <name>Zn(2+)</name>
        <dbReference type="ChEBI" id="CHEBI:29105"/>
    </ligand>
</feature>
<evidence type="ECO:0000256" key="5">
    <source>
        <dbReference type="ARBA" id="ARBA00023027"/>
    </source>
</evidence>
<feature type="domain" description="Deacetylase sirtuin-type" evidence="8">
    <location>
        <begin position="361"/>
        <end position="619"/>
    </location>
</feature>
<reference evidence="9 10" key="1">
    <citation type="journal article" date="2018" name="MBio">
        <title>Comparative Genomics Reveals the Core Gene Toolbox for the Fungus-Insect Symbiosis.</title>
        <authorList>
            <person name="Wang Y."/>
            <person name="Stata M."/>
            <person name="Wang W."/>
            <person name="Stajich J.E."/>
            <person name="White M.M."/>
            <person name="Moncalvo J.M."/>
        </authorList>
    </citation>
    <scope>NUCLEOTIDE SEQUENCE [LARGE SCALE GENOMIC DNA]</scope>
    <source>
        <strain evidence="9 10">AUS-77-4</strain>
    </source>
</reference>